<evidence type="ECO:0000313" key="1">
    <source>
        <dbReference type="EMBL" id="TQE97876.1"/>
    </source>
</evidence>
<keyword evidence="2" id="KW-1185">Reference proteome</keyword>
<comment type="caution">
    <text evidence="1">The sequence shown here is derived from an EMBL/GenBank/DDBJ whole genome shotgun (WGS) entry which is preliminary data.</text>
</comment>
<accession>A0A540VMF4</accession>
<dbReference type="InParanoid" id="A0A540VMF4"/>
<organism evidence="1 2">
    <name type="scientific">Litorilinea aerophila</name>
    <dbReference type="NCBI Taxonomy" id="1204385"/>
    <lineage>
        <taxon>Bacteria</taxon>
        <taxon>Bacillati</taxon>
        <taxon>Chloroflexota</taxon>
        <taxon>Caldilineae</taxon>
        <taxon>Caldilineales</taxon>
        <taxon>Caldilineaceae</taxon>
        <taxon>Litorilinea</taxon>
    </lineage>
</organism>
<dbReference type="Proteomes" id="UP000317371">
    <property type="component" value="Unassembled WGS sequence"/>
</dbReference>
<dbReference type="OrthoDB" id="166664at2"/>
<dbReference type="EMBL" id="VIGC01000001">
    <property type="protein sequence ID" value="TQE97876.1"/>
    <property type="molecule type" value="Genomic_DNA"/>
</dbReference>
<evidence type="ECO:0000313" key="2">
    <source>
        <dbReference type="Proteomes" id="UP000317371"/>
    </source>
</evidence>
<protein>
    <submittedName>
        <fullName evidence="1">Uncharacterized protein</fullName>
    </submittedName>
</protein>
<sequence>MKTIHTTATVQADGTMVLKAPLDVPPGEHRVILMIEETTHNGSPSLDNFPIDDPGPWPEDLSLRREDLYRTKVGA</sequence>
<dbReference type="AlphaFoldDB" id="A0A540VMF4"/>
<gene>
    <name evidence="1" type="ORF">FKZ61_00405</name>
</gene>
<name>A0A540VMF4_9CHLR</name>
<dbReference type="RefSeq" id="WP_141608090.1">
    <property type="nucleotide sequence ID" value="NZ_VIGC02000001.1"/>
</dbReference>
<proteinExistence type="predicted"/>
<reference evidence="1 2" key="1">
    <citation type="submission" date="2019-06" db="EMBL/GenBank/DDBJ databases">
        <title>Genome sequence of Litorilinea aerophila BAA-2444.</title>
        <authorList>
            <person name="Maclea K.S."/>
            <person name="Maurais E.G."/>
            <person name="Iannazzi L.C."/>
        </authorList>
    </citation>
    <scope>NUCLEOTIDE SEQUENCE [LARGE SCALE GENOMIC DNA]</scope>
    <source>
        <strain evidence="1 2">ATCC BAA-2444</strain>
    </source>
</reference>